<dbReference type="eggNOG" id="COG0467">
    <property type="taxonomic scope" value="Bacteria"/>
</dbReference>
<accession>B6WSW0</accession>
<dbReference type="Gene3D" id="3.40.50.300">
    <property type="entry name" value="P-loop containing nucleotide triphosphate hydrolases"/>
    <property type="match status" value="1"/>
</dbReference>
<comment type="caution">
    <text evidence="1">The sequence shown here is derived from an EMBL/GenBank/DDBJ whole genome shotgun (WGS) entry which is preliminary data.</text>
</comment>
<evidence type="ECO:0000313" key="2">
    <source>
        <dbReference type="Proteomes" id="UP000003676"/>
    </source>
</evidence>
<sequence>MFSSDMIPFLKDIYTDTHRYLHFNIYDNLNIRCLNYIEFYIDVQNITAELINKRQKICAEFVSNPIQLIKSITQEEYIPESANKIQIKNYEIYIKESKFSFFGNTPNIGFWIEKLQTPCIFNQKIFGFDIISLYAQLNLKNYSMAIQELYDHISAHKKIESDTHRPKPFYVQENNPISIYKNTIEDRFYFHFPSIHERLFNHYGKYIGDFYGIRTYNNEFTSAYITLWRHHNSQIYLKIPVPPDLPLITYPAAEAASLQNKDSILIIDSSNNTNIQYLFENENPDPSQRDHAVALLYGGINNIPDDAKDIENKKVIFLFDSSFKYSQVLEASKKLKRLHLSCQFIDIRPETIMPTIYSMDTLLRELEKSKSISLPTTQNMIASPNDTIPGSTRKTVPLLKPIIDSCSITWLYAKEKSGKTILALTIAQAIGIGHRAIGPWKSCDPQNVLYIDGEMAGQKIEETIAKIIRAHDTTGHEKRSFSVYPFIEENTKFSTILDEEWQEKYIQQLKKFKLIIIDNFYSLIAAHDPINFIKWMRELTKEGISFLVVDHTNSEGELQGSSKKRMAMDLGIKLEVLSKNEILVEYVLDRHNKGHHEDFIFIKKFTDSSMEFIEKSATDICTNETEKDILLAAIVICKKNKRKNNETAKILGISESKISKDLKALGYNCDLKSLQNINDKIKERRKSIEFILTKYDNDEERILQAYKSIASR</sequence>
<dbReference type="EMBL" id="ABXU01000029">
    <property type="protein sequence ID" value="EEB33873.1"/>
    <property type="molecule type" value="Genomic_DNA"/>
</dbReference>
<dbReference type="InterPro" id="IPR027417">
    <property type="entry name" value="P-loop_NTPase"/>
</dbReference>
<reference evidence="1 2" key="1">
    <citation type="submission" date="2008-10" db="EMBL/GenBank/DDBJ databases">
        <title>Draft genome sequence of Desulvovibrio piger (ATCC 29098).</title>
        <authorList>
            <person name="Sudarsanam P."/>
            <person name="Ley R."/>
            <person name="Guruge J."/>
            <person name="Turnbaugh P.J."/>
            <person name="Mahowald M."/>
            <person name="Liep D."/>
            <person name="Gordon J."/>
        </authorList>
    </citation>
    <scope>NUCLEOTIDE SEQUENCE [LARGE SCALE GENOMIC DNA]</scope>
    <source>
        <strain evidence="1 2">ATCC 29098</strain>
    </source>
</reference>
<dbReference type="AlphaFoldDB" id="B6WSW0"/>
<gene>
    <name evidence="1" type="ORF">DESPIG_01163</name>
</gene>
<proteinExistence type="predicted"/>
<reference evidence="1 2" key="2">
    <citation type="submission" date="2008-10" db="EMBL/GenBank/DDBJ databases">
        <authorList>
            <person name="Fulton L."/>
            <person name="Clifton S."/>
            <person name="Fulton B."/>
            <person name="Xu J."/>
            <person name="Minx P."/>
            <person name="Pepin K.H."/>
            <person name="Johnson M."/>
            <person name="Bhonagiri V."/>
            <person name="Nash W.E."/>
            <person name="Mardis E.R."/>
            <person name="Wilson R.K."/>
        </authorList>
    </citation>
    <scope>NUCLEOTIDE SEQUENCE [LARGE SCALE GENOMIC DNA]</scope>
    <source>
        <strain evidence="1 2">ATCC 29098</strain>
    </source>
</reference>
<organism evidence="1 2">
    <name type="scientific">Desulfovibrio piger ATCC 29098</name>
    <dbReference type="NCBI Taxonomy" id="411464"/>
    <lineage>
        <taxon>Bacteria</taxon>
        <taxon>Pseudomonadati</taxon>
        <taxon>Thermodesulfobacteriota</taxon>
        <taxon>Desulfovibrionia</taxon>
        <taxon>Desulfovibrionales</taxon>
        <taxon>Desulfovibrionaceae</taxon>
        <taxon>Desulfovibrio</taxon>
    </lineage>
</organism>
<name>B6WSW0_9BACT</name>
<evidence type="ECO:0008006" key="3">
    <source>
        <dbReference type="Google" id="ProtNLM"/>
    </source>
</evidence>
<dbReference type="Proteomes" id="UP000003676">
    <property type="component" value="Unassembled WGS sequence"/>
</dbReference>
<evidence type="ECO:0000313" key="1">
    <source>
        <dbReference type="EMBL" id="EEB33873.1"/>
    </source>
</evidence>
<dbReference type="Pfam" id="PF13481">
    <property type="entry name" value="AAA_25"/>
    <property type="match status" value="1"/>
</dbReference>
<dbReference type="HOGENOM" id="CLU_387694_0_0_7"/>
<dbReference type="SUPFAM" id="SSF52540">
    <property type="entry name" value="P-loop containing nucleoside triphosphate hydrolases"/>
    <property type="match status" value="1"/>
</dbReference>
<protein>
    <recommendedName>
        <fullName evidence="3">AAA+ ATPase domain-containing protein</fullName>
    </recommendedName>
</protein>